<dbReference type="KEGG" id="tat:KUM_0363"/>
<feature type="compositionally biased region" description="Low complexity" evidence="1">
    <location>
        <begin position="21"/>
        <end position="31"/>
    </location>
</feature>
<feature type="transmembrane region" description="Helical" evidence="2">
    <location>
        <begin position="46"/>
        <end position="65"/>
    </location>
</feature>
<feature type="region of interest" description="Disordered" evidence="1">
    <location>
        <begin position="1"/>
        <end position="34"/>
    </location>
</feature>
<dbReference type="EMBL" id="HE681424">
    <property type="protein sequence ID" value="CCG19163.1"/>
    <property type="molecule type" value="Genomic_DNA"/>
</dbReference>
<accession>I7JLS0</accession>
<feature type="compositionally biased region" description="Low complexity" evidence="1">
    <location>
        <begin position="94"/>
        <end position="108"/>
    </location>
</feature>
<dbReference type="HOGENOM" id="CLU_717519_0_0_4"/>
<dbReference type="AlphaFoldDB" id="I7JLS0"/>
<gene>
    <name evidence="3" type="ORF">KUM_0363</name>
</gene>
<dbReference type="RefSeq" id="WP_015551303.1">
    <property type="nucleotide sequence ID" value="NC_021033.1"/>
</dbReference>
<name>I7JLS0_9BURK</name>
<reference evidence="3" key="1">
    <citation type="journal article" date="2012" name="Vet. Microbiol.">
        <title>Comparative genomic analyses of the Taylorellae.</title>
        <authorList>
            <person name="Hauser H."/>
            <person name="Richter D.C."/>
            <person name="van Tonder A."/>
            <person name="Clark L."/>
            <person name="Preston A."/>
        </authorList>
    </citation>
    <scope>NUCLEOTIDE SEQUENCE</scope>
    <source>
        <strain evidence="3">14/45</strain>
    </source>
</reference>
<organism evidence="3">
    <name type="scientific">Taylorella asinigenitalis 14/45</name>
    <dbReference type="NCBI Taxonomy" id="1091495"/>
    <lineage>
        <taxon>Bacteria</taxon>
        <taxon>Pseudomonadati</taxon>
        <taxon>Pseudomonadota</taxon>
        <taxon>Betaproteobacteria</taxon>
        <taxon>Burkholderiales</taxon>
        <taxon>Alcaligenaceae</taxon>
        <taxon>Taylorella</taxon>
    </lineage>
</organism>
<evidence type="ECO:0000256" key="2">
    <source>
        <dbReference type="SAM" id="Phobius"/>
    </source>
</evidence>
<proteinExistence type="predicted"/>
<keyword evidence="2" id="KW-0812">Transmembrane</keyword>
<sequence length="385" mass="43073">MNDNTKNPHNPQNPQNPQPVQPTGVNPNNPNYTQQAPVVERKTNPLYFIIPLAIIIIAALAYFLFFKSDKKVEDTGSTQQSTQSIVQSEEGKQPETPTITTTTTQEAPKPTETKSNEKFENFKSYVSSQFAEDEIVWGDKTDLDNDGFRLNDFKIINKDDKSELTVETVDVLDFTKVEGGYNYEFKAKNILIDGKHPFMADDEAKKELAKAGISNLEPLEVYQKVVRDVGADKADFTGDFIQPGLMKINTSGVFHNVNNLYKELESDPSVAEDSTRMMALLVPVSIEKMDMTFKDEGALKLAGDSLGQYNAKTCSEMLVMFQVNLDNEQLCGPLSNFLTGANKEFHIEMNPNSPYQISKLLSVFQSPTPPDFKALFNEMGLNIHN</sequence>
<evidence type="ECO:0000256" key="1">
    <source>
        <dbReference type="SAM" id="MobiDB-lite"/>
    </source>
</evidence>
<keyword evidence="2" id="KW-1133">Transmembrane helix</keyword>
<evidence type="ECO:0000313" key="3">
    <source>
        <dbReference type="EMBL" id="CCG19163.1"/>
    </source>
</evidence>
<dbReference type="BioCyc" id="TASI1091495:G13GE-363-MONOMER"/>
<keyword evidence="2" id="KW-0472">Membrane</keyword>
<feature type="region of interest" description="Disordered" evidence="1">
    <location>
        <begin position="77"/>
        <end position="113"/>
    </location>
</feature>
<protein>
    <submittedName>
        <fullName evidence="3">Hypothetical membrane protein</fullName>
    </submittedName>
</protein>